<feature type="non-terminal residue" evidence="6">
    <location>
        <position position="90"/>
    </location>
</feature>
<dbReference type="Gene3D" id="3.60.130.10">
    <property type="entry name" value="Clavaminate synthase-like"/>
    <property type="match status" value="1"/>
</dbReference>
<dbReference type="SUPFAM" id="SSF51197">
    <property type="entry name" value="Clavaminate synthase-like"/>
    <property type="match status" value="1"/>
</dbReference>
<evidence type="ECO:0000256" key="4">
    <source>
        <dbReference type="ARBA" id="ARBA00023002"/>
    </source>
</evidence>
<protein>
    <recommendedName>
        <fullName evidence="5">TauD/TfdA-like domain-containing protein</fullName>
    </recommendedName>
</protein>
<sequence>RYNNYDRAVINTVPYDVVHRWYAAHRTLTVELRRPENEFWVKLKPGRVLFIDNWRVLHGRESFTGYRQLCGCYLTRDDVLNTARLLGLQA</sequence>
<dbReference type="GO" id="GO:0016491">
    <property type="term" value="F:oxidoreductase activity"/>
    <property type="evidence" value="ECO:0007669"/>
    <property type="project" value="UniProtKB-KW"/>
</dbReference>
<proteinExistence type="predicted"/>
<name>A0A9X9PYJ9_GULGU</name>
<dbReference type="GO" id="GO:0005739">
    <property type="term" value="C:mitochondrion"/>
    <property type="evidence" value="ECO:0007669"/>
    <property type="project" value="TreeGrafter"/>
</dbReference>
<evidence type="ECO:0000313" key="7">
    <source>
        <dbReference type="Proteomes" id="UP000269945"/>
    </source>
</evidence>
<dbReference type="InterPro" id="IPR042098">
    <property type="entry name" value="TauD-like_sf"/>
</dbReference>
<evidence type="ECO:0000256" key="1">
    <source>
        <dbReference type="ARBA" id="ARBA00001961"/>
    </source>
</evidence>
<dbReference type="Pfam" id="PF02668">
    <property type="entry name" value="TauD"/>
    <property type="match status" value="1"/>
</dbReference>
<keyword evidence="3" id="KW-0124">Carnitine biosynthesis</keyword>
<dbReference type="GO" id="GO:0045329">
    <property type="term" value="P:carnitine biosynthetic process"/>
    <property type="evidence" value="ECO:0007669"/>
    <property type="project" value="UniProtKB-KW"/>
</dbReference>
<dbReference type="EMBL" id="CYRY02009348">
    <property type="protein sequence ID" value="VCW77772.1"/>
    <property type="molecule type" value="Genomic_DNA"/>
</dbReference>
<comment type="pathway">
    <text evidence="2">Amine and polyamine biosynthesis; carnitine biosynthesis.</text>
</comment>
<keyword evidence="7" id="KW-1185">Reference proteome</keyword>
<dbReference type="InterPro" id="IPR003819">
    <property type="entry name" value="TauD/TfdA-like"/>
</dbReference>
<evidence type="ECO:0000256" key="2">
    <source>
        <dbReference type="ARBA" id="ARBA00005022"/>
    </source>
</evidence>
<keyword evidence="4" id="KW-0560">Oxidoreductase</keyword>
<accession>A0A9X9PYJ9</accession>
<feature type="domain" description="TauD/TfdA-like" evidence="5">
    <location>
        <begin position="19"/>
        <end position="73"/>
    </location>
</feature>
<dbReference type="PANTHER" id="PTHR10696:SF51">
    <property type="entry name" value="TRIMETHYLLYSINE DIOXYGENASE, MITOCHONDRIAL"/>
    <property type="match status" value="1"/>
</dbReference>
<dbReference type="Proteomes" id="UP000269945">
    <property type="component" value="Unassembled WGS sequence"/>
</dbReference>
<evidence type="ECO:0000256" key="3">
    <source>
        <dbReference type="ARBA" id="ARBA00022873"/>
    </source>
</evidence>
<gene>
    <name evidence="6" type="ORF">BN2614_LOCUS1</name>
</gene>
<evidence type="ECO:0000313" key="6">
    <source>
        <dbReference type="EMBL" id="VCW77772.1"/>
    </source>
</evidence>
<organism evidence="6 7">
    <name type="scientific">Gulo gulo</name>
    <name type="common">Wolverine</name>
    <name type="synonym">Gluton</name>
    <dbReference type="NCBI Taxonomy" id="48420"/>
    <lineage>
        <taxon>Eukaryota</taxon>
        <taxon>Metazoa</taxon>
        <taxon>Chordata</taxon>
        <taxon>Craniata</taxon>
        <taxon>Vertebrata</taxon>
        <taxon>Euteleostomi</taxon>
        <taxon>Mammalia</taxon>
        <taxon>Eutheria</taxon>
        <taxon>Laurasiatheria</taxon>
        <taxon>Carnivora</taxon>
        <taxon>Caniformia</taxon>
        <taxon>Musteloidea</taxon>
        <taxon>Mustelidae</taxon>
        <taxon>Guloninae</taxon>
        <taxon>Gulo</taxon>
    </lineage>
</organism>
<evidence type="ECO:0000259" key="5">
    <source>
        <dbReference type="Pfam" id="PF02668"/>
    </source>
</evidence>
<dbReference type="AlphaFoldDB" id="A0A9X9PYJ9"/>
<comment type="caution">
    <text evidence="6">The sequence shown here is derived from an EMBL/GenBank/DDBJ whole genome shotgun (WGS) entry which is preliminary data.</text>
</comment>
<dbReference type="InterPro" id="IPR050411">
    <property type="entry name" value="AlphaKG_dependent_hydroxylases"/>
</dbReference>
<dbReference type="PANTHER" id="PTHR10696">
    <property type="entry name" value="GAMMA-BUTYROBETAINE HYDROXYLASE-RELATED"/>
    <property type="match status" value="1"/>
</dbReference>
<comment type="cofactor">
    <cofactor evidence="1">
        <name>L-ascorbate</name>
        <dbReference type="ChEBI" id="CHEBI:38290"/>
    </cofactor>
</comment>
<reference evidence="6 7" key="1">
    <citation type="submission" date="2018-10" db="EMBL/GenBank/DDBJ databases">
        <authorList>
            <person name="Ekblom R."/>
            <person name="Jareborg N."/>
        </authorList>
    </citation>
    <scope>NUCLEOTIDE SEQUENCE [LARGE SCALE GENOMIC DNA]</scope>
    <source>
        <tissue evidence="6">Muscle</tissue>
    </source>
</reference>